<dbReference type="GO" id="GO:0008168">
    <property type="term" value="F:methyltransferase activity"/>
    <property type="evidence" value="ECO:0007669"/>
    <property type="project" value="UniProtKB-KW"/>
</dbReference>
<keyword evidence="3" id="KW-1185">Reference proteome</keyword>
<name>A0A9N8HEW9_9STRA</name>
<reference evidence="2" key="1">
    <citation type="submission" date="2020-06" db="EMBL/GenBank/DDBJ databases">
        <authorList>
            <consortium name="Plant Systems Biology data submission"/>
        </authorList>
    </citation>
    <scope>NUCLEOTIDE SEQUENCE</scope>
    <source>
        <strain evidence="2">D6</strain>
    </source>
</reference>
<protein>
    <submittedName>
        <fullName evidence="2">Demethylmenaquinone methyltransferase</fullName>
    </submittedName>
</protein>
<accession>A0A9N8HEW9</accession>
<organism evidence="2 3">
    <name type="scientific">Seminavis robusta</name>
    <dbReference type="NCBI Taxonomy" id="568900"/>
    <lineage>
        <taxon>Eukaryota</taxon>
        <taxon>Sar</taxon>
        <taxon>Stramenopiles</taxon>
        <taxon>Ochrophyta</taxon>
        <taxon>Bacillariophyta</taxon>
        <taxon>Bacillariophyceae</taxon>
        <taxon>Bacillariophycidae</taxon>
        <taxon>Naviculales</taxon>
        <taxon>Naviculaceae</taxon>
        <taxon>Seminavis</taxon>
    </lineage>
</organism>
<dbReference type="Proteomes" id="UP001153069">
    <property type="component" value="Unassembled WGS sequence"/>
</dbReference>
<dbReference type="CDD" id="cd02440">
    <property type="entry name" value="AdoMet_MTases"/>
    <property type="match status" value="1"/>
</dbReference>
<dbReference type="Pfam" id="PF13649">
    <property type="entry name" value="Methyltransf_25"/>
    <property type="match status" value="1"/>
</dbReference>
<comment type="caution">
    <text evidence="2">The sequence shown here is derived from an EMBL/GenBank/DDBJ whole genome shotgun (WGS) entry which is preliminary data.</text>
</comment>
<dbReference type="EMBL" id="CAICTM010000404">
    <property type="protein sequence ID" value="CAB9509785.1"/>
    <property type="molecule type" value="Genomic_DNA"/>
</dbReference>
<sequence>MSSTNPINDDNQQTAASPSALAGMTSNVDECRQVYNAWAQNYQKDVEQWGYQMPTQVATLLARHMNASCPKILDAGAGDGLSGVALRASFPECHLIGADLSPDMLQVARQRGCYDHLHELDLNQTPFMVDLSEDGSYDAIACVGTMTYVDPTKGTLAEFCRLVKPGGYICYTNRTDKLEPFQSVEHQLLVQRVWKLVEQQGPMPYLPNHPDFGDNIQVVIFLYQKL</sequence>
<gene>
    <name evidence="2" type="ORF">SEMRO_405_G136140.1</name>
</gene>
<dbReference type="InterPro" id="IPR041698">
    <property type="entry name" value="Methyltransf_25"/>
</dbReference>
<keyword evidence="2" id="KW-0808">Transferase</keyword>
<dbReference type="PANTHER" id="PTHR43591">
    <property type="entry name" value="METHYLTRANSFERASE"/>
    <property type="match status" value="1"/>
</dbReference>
<dbReference type="GO" id="GO:0032259">
    <property type="term" value="P:methylation"/>
    <property type="evidence" value="ECO:0007669"/>
    <property type="project" value="UniProtKB-KW"/>
</dbReference>
<dbReference type="PANTHER" id="PTHR43591:SF110">
    <property type="entry name" value="RHODANESE DOMAIN-CONTAINING PROTEIN"/>
    <property type="match status" value="1"/>
</dbReference>
<dbReference type="OrthoDB" id="2013972at2759"/>
<dbReference type="SUPFAM" id="SSF53335">
    <property type="entry name" value="S-adenosyl-L-methionine-dependent methyltransferases"/>
    <property type="match status" value="1"/>
</dbReference>
<evidence type="ECO:0000313" key="2">
    <source>
        <dbReference type="EMBL" id="CAB9509785.1"/>
    </source>
</evidence>
<evidence type="ECO:0000313" key="3">
    <source>
        <dbReference type="Proteomes" id="UP001153069"/>
    </source>
</evidence>
<dbReference type="InterPro" id="IPR029063">
    <property type="entry name" value="SAM-dependent_MTases_sf"/>
</dbReference>
<proteinExistence type="predicted"/>
<feature type="domain" description="Methyltransferase" evidence="1">
    <location>
        <begin position="72"/>
        <end position="167"/>
    </location>
</feature>
<evidence type="ECO:0000259" key="1">
    <source>
        <dbReference type="Pfam" id="PF13649"/>
    </source>
</evidence>
<dbReference type="AlphaFoldDB" id="A0A9N8HEW9"/>
<keyword evidence="2" id="KW-0489">Methyltransferase</keyword>
<dbReference type="Gene3D" id="3.40.50.150">
    <property type="entry name" value="Vaccinia Virus protein VP39"/>
    <property type="match status" value="1"/>
</dbReference>